<reference evidence="1 2" key="1">
    <citation type="submission" date="2022-11" db="EMBL/GenBank/DDBJ databases">
        <title>Whole genome sequence of Eschrichtius robustus ER-17-0199.</title>
        <authorList>
            <person name="Bruniche-Olsen A."/>
            <person name="Black A.N."/>
            <person name="Fields C.J."/>
            <person name="Walden K."/>
            <person name="Dewoody J.A."/>
        </authorList>
    </citation>
    <scope>NUCLEOTIDE SEQUENCE [LARGE SCALE GENOMIC DNA]</scope>
    <source>
        <strain evidence="1">ER-17-0199</strain>
        <tissue evidence="1">Blubber</tissue>
    </source>
</reference>
<keyword evidence="2" id="KW-1185">Reference proteome</keyword>
<accession>A0AB34I2V5</accession>
<comment type="caution">
    <text evidence="1">The sequence shown here is derived from an EMBL/GenBank/DDBJ whole genome shotgun (WGS) entry which is preliminary data.</text>
</comment>
<gene>
    <name evidence="1" type="ORF">J1605_017154</name>
</gene>
<proteinExistence type="predicted"/>
<dbReference type="Proteomes" id="UP001159641">
    <property type="component" value="Unassembled WGS sequence"/>
</dbReference>
<dbReference type="EMBL" id="JAIQCJ010000162">
    <property type="protein sequence ID" value="KAJ8797728.1"/>
    <property type="molecule type" value="Genomic_DNA"/>
</dbReference>
<sequence>MEKLEILGMSFTLNASRIKSQLFLRNSSLKGI</sequence>
<organism evidence="1 2">
    <name type="scientific">Eschrichtius robustus</name>
    <name type="common">California gray whale</name>
    <name type="synonym">Eschrichtius gibbosus</name>
    <dbReference type="NCBI Taxonomy" id="9764"/>
    <lineage>
        <taxon>Eukaryota</taxon>
        <taxon>Metazoa</taxon>
        <taxon>Chordata</taxon>
        <taxon>Craniata</taxon>
        <taxon>Vertebrata</taxon>
        <taxon>Euteleostomi</taxon>
        <taxon>Mammalia</taxon>
        <taxon>Eutheria</taxon>
        <taxon>Laurasiatheria</taxon>
        <taxon>Artiodactyla</taxon>
        <taxon>Whippomorpha</taxon>
        <taxon>Cetacea</taxon>
        <taxon>Mysticeti</taxon>
        <taxon>Eschrichtiidae</taxon>
        <taxon>Eschrichtius</taxon>
    </lineage>
</organism>
<dbReference type="AlphaFoldDB" id="A0AB34I2V5"/>
<name>A0AB34I2V5_ESCRO</name>
<protein>
    <submittedName>
        <fullName evidence="1">Uncharacterized protein</fullName>
    </submittedName>
</protein>
<evidence type="ECO:0000313" key="2">
    <source>
        <dbReference type="Proteomes" id="UP001159641"/>
    </source>
</evidence>
<evidence type="ECO:0000313" key="1">
    <source>
        <dbReference type="EMBL" id="KAJ8797728.1"/>
    </source>
</evidence>